<dbReference type="Proteomes" id="UP000271472">
    <property type="component" value="Unassembled WGS sequence"/>
</dbReference>
<accession>A0A3N0IDQ2</accession>
<reference evidence="4" key="1">
    <citation type="submission" date="2018-05" db="EMBL/GenBank/DDBJ databases">
        <title>Genome Sequencing of selected type strains of the family Eggerthellaceae.</title>
        <authorList>
            <person name="Danylec N."/>
            <person name="Stoll D.A."/>
            <person name="Doetsch A."/>
            <person name="Huch M."/>
        </authorList>
    </citation>
    <scope>NUCLEOTIDE SEQUENCE [LARGE SCALE GENOMIC DNA]</scope>
    <source>
        <strain evidence="4">DSM 22006</strain>
    </source>
</reference>
<evidence type="ECO:0000313" key="3">
    <source>
        <dbReference type="EMBL" id="RNM35068.1"/>
    </source>
</evidence>
<evidence type="ECO:0000256" key="2">
    <source>
        <dbReference type="SAM" id="Phobius"/>
    </source>
</evidence>
<feature type="region of interest" description="Disordered" evidence="1">
    <location>
        <begin position="202"/>
        <end position="266"/>
    </location>
</feature>
<dbReference type="Pfam" id="PF04977">
    <property type="entry name" value="DivIC"/>
    <property type="match status" value="1"/>
</dbReference>
<protein>
    <recommendedName>
        <fullName evidence="5">Septation ring formation regulator EzrA</fullName>
    </recommendedName>
</protein>
<dbReference type="EMBL" id="QIBZ01000007">
    <property type="protein sequence ID" value="RNM35068.1"/>
    <property type="molecule type" value="Genomic_DNA"/>
</dbReference>
<evidence type="ECO:0000313" key="4">
    <source>
        <dbReference type="Proteomes" id="UP000271472"/>
    </source>
</evidence>
<gene>
    <name evidence="3" type="ORF">DMP05_04965</name>
</gene>
<keyword evidence="4" id="KW-1185">Reference proteome</keyword>
<keyword evidence="2" id="KW-0472">Membrane</keyword>
<sequence length="466" mass="50868">MKISMRVVDWMPRLPSAWYHERKLAHSITSTSNTSRCKGPHFFMSRNSSNIISFDGSNRASSRASRDVVESRAARYDESASMRGRDVYASSGRVGSHAVGETSSARGLDYSQSLDSFSSDRFARGERARFSKVTRSGRIQPIVEPTPYDDREASFAANSRVSSRPARSSRSASDRKASRPSGFDLGAFSAFDDLDEQLFGDGSARLNSRRSSRSDESRNSRGASAQPRAAVEVFDPDDIENDEDETSYGSRLSKKERRQKSKAKAKAEKLFNRQFGGDAGAPAQAGSRAAVYKGEMGRNHKRAFNDLGGSSEGRSARGGRGAAATSRASQTKAHLSAPIWVYALGILICIAAALWFLYPMAQQYYVGLRTQDKLEAEYALLSERNAAIQSDIDRLSTDEGIEDVAREQLGWVSKGETAGVVVGLSEDETSSTPDTVHSQIDSASVKTPDTWYSGVLDPLFGYSDAQ</sequence>
<comment type="caution">
    <text evidence="3">The sequence shown here is derived from an EMBL/GenBank/DDBJ whole genome shotgun (WGS) entry which is preliminary data.</text>
</comment>
<keyword evidence="2" id="KW-1133">Transmembrane helix</keyword>
<feature type="region of interest" description="Disordered" evidence="1">
    <location>
        <begin position="141"/>
        <end position="179"/>
    </location>
</feature>
<feature type="compositionally biased region" description="Basic residues" evidence="1">
    <location>
        <begin position="252"/>
        <end position="264"/>
    </location>
</feature>
<feature type="compositionally biased region" description="Acidic residues" evidence="1">
    <location>
        <begin position="234"/>
        <end position="246"/>
    </location>
</feature>
<name>A0A3N0IDQ2_9ACTN</name>
<dbReference type="AlphaFoldDB" id="A0A3N0IDQ2"/>
<evidence type="ECO:0000256" key="1">
    <source>
        <dbReference type="SAM" id="MobiDB-lite"/>
    </source>
</evidence>
<feature type="transmembrane region" description="Helical" evidence="2">
    <location>
        <begin position="339"/>
        <end position="358"/>
    </location>
</feature>
<keyword evidence="2" id="KW-0812">Transmembrane</keyword>
<feature type="region of interest" description="Disordered" evidence="1">
    <location>
        <begin position="301"/>
        <end position="328"/>
    </location>
</feature>
<dbReference type="InterPro" id="IPR007060">
    <property type="entry name" value="FtsL/DivIC"/>
</dbReference>
<evidence type="ECO:0008006" key="5">
    <source>
        <dbReference type="Google" id="ProtNLM"/>
    </source>
</evidence>
<proteinExistence type="predicted"/>
<organism evidence="3 4">
    <name type="scientific">Slackia isoflavoniconvertens</name>
    <dbReference type="NCBI Taxonomy" id="572010"/>
    <lineage>
        <taxon>Bacteria</taxon>
        <taxon>Bacillati</taxon>
        <taxon>Actinomycetota</taxon>
        <taxon>Coriobacteriia</taxon>
        <taxon>Eggerthellales</taxon>
        <taxon>Eggerthellaceae</taxon>
        <taxon>Slackia</taxon>
    </lineage>
</organism>
<feature type="compositionally biased region" description="Low complexity" evidence="1">
    <location>
        <begin position="156"/>
        <end position="171"/>
    </location>
</feature>